<dbReference type="Proteomes" id="UP000237752">
    <property type="component" value="Unassembled WGS sequence"/>
</dbReference>
<evidence type="ECO:0000256" key="3">
    <source>
        <dbReference type="HAMAP-Rule" id="MF_00023"/>
    </source>
</evidence>
<comment type="similarity">
    <text evidence="3">Belongs to the SmpB family.</text>
</comment>
<feature type="region of interest" description="Disordered" evidence="4">
    <location>
        <begin position="134"/>
        <end position="158"/>
    </location>
</feature>
<comment type="subcellular location">
    <subcellularLocation>
        <location evidence="3">Cytoplasm</location>
    </subcellularLocation>
    <text evidence="3">The tmRNA-SmpB complex associates with stalled 70S ribosomes.</text>
</comment>
<dbReference type="Gene3D" id="2.40.280.10">
    <property type="match status" value="1"/>
</dbReference>
<dbReference type="GO" id="GO:0005829">
    <property type="term" value="C:cytosol"/>
    <property type="evidence" value="ECO:0007669"/>
    <property type="project" value="TreeGrafter"/>
</dbReference>
<reference evidence="5 6" key="1">
    <citation type="submission" date="2018-03" db="EMBL/GenBank/DDBJ databases">
        <title>Genomic Encyclopedia of Archaeal and Bacterial Type Strains, Phase II (KMG-II): from individual species to whole genera.</title>
        <authorList>
            <person name="Goeker M."/>
        </authorList>
    </citation>
    <scope>NUCLEOTIDE SEQUENCE [LARGE SCALE GENOMIC DNA]</scope>
    <source>
        <strain evidence="5 6">DSM 100065</strain>
    </source>
</reference>
<dbReference type="NCBIfam" id="TIGR00086">
    <property type="entry name" value="smpB"/>
    <property type="match status" value="1"/>
</dbReference>
<dbReference type="AlphaFoldDB" id="A0A2T0YY49"/>
<keyword evidence="2 3" id="KW-0694">RNA-binding</keyword>
<dbReference type="PANTHER" id="PTHR30308">
    <property type="entry name" value="TMRNA-BINDING COMPONENT OF TRANS-TRANSLATION TAGGING COMPLEX"/>
    <property type="match status" value="1"/>
</dbReference>
<dbReference type="EMBL" id="PVUE01000036">
    <property type="protein sequence ID" value="PRZ29019.1"/>
    <property type="molecule type" value="Genomic_DNA"/>
</dbReference>
<proteinExistence type="inferred from homology"/>
<evidence type="ECO:0000313" key="5">
    <source>
        <dbReference type="EMBL" id="PRZ29019.1"/>
    </source>
</evidence>
<comment type="function">
    <text evidence="3">Required for rescue of stalled ribosomes mediated by trans-translation. Binds to transfer-messenger RNA (tmRNA), required for stable association of tmRNA with ribosomes. tmRNA and SmpB together mimic tRNA shape, replacing the anticodon stem-loop with SmpB. tmRNA is encoded by the ssrA gene; the 2 termini fold to resemble tRNA(Ala) and it encodes a 'tag peptide', a short internal open reading frame. During trans-translation Ala-aminoacylated tmRNA acts like a tRNA, entering the A-site of stalled ribosomes, displacing the stalled mRNA. The ribosome then switches to translate the ORF on the tmRNA; the nascent peptide is terminated with the 'tag peptide' encoded by the tmRNA and targeted for degradation. The ribosome is freed to recommence translation, which seems to be the essential function of trans-translation.</text>
</comment>
<dbReference type="PANTHER" id="PTHR30308:SF2">
    <property type="entry name" value="SSRA-BINDING PROTEIN"/>
    <property type="match status" value="1"/>
</dbReference>
<dbReference type="GO" id="GO:0003723">
    <property type="term" value="F:RNA binding"/>
    <property type="evidence" value="ECO:0007669"/>
    <property type="project" value="UniProtKB-UniRule"/>
</dbReference>
<dbReference type="HAMAP" id="MF_00023">
    <property type="entry name" value="SmpB"/>
    <property type="match status" value="1"/>
</dbReference>
<evidence type="ECO:0000313" key="6">
    <source>
        <dbReference type="Proteomes" id="UP000237752"/>
    </source>
</evidence>
<comment type="caution">
    <text evidence="5">The sequence shown here is derived from an EMBL/GenBank/DDBJ whole genome shotgun (WGS) entry which is preliminary data.</text>
</comment>
<dbReference type="InterPro" id="IPR023620">
    <property type="entry name" value="SmpB"/>
</dbReference>
<dbReference type="GO" id="GO:0070930">
    <property type="term" value="P:trans-translation-dependent protein tagging"/>
    <property type="evidence" value="ECO:0007669"/>
    <property type="project" value="TreeGrafter"/>
</dbReference>
<protein>
    <recommendedName>
        <fullName evidence="3">SsrA-binding protein</fullName>
    </recommendedName>
    <alternativeName>
        <fullName evidence="3">Small protein B</fullName>
    </alternativeName>
</protein>
<dbReference type="RefSeq" id="WP_106351213.1">
    <property type="nucleotide sequence ID" value="NZ_PVUE01000036.1"/>
</dbReference>
<keyword evidence="1 3" id="KW-0963">Cytoplasm</keyword>
<dbReference type="Pfam" id="PF01668">
    <property type="entry name" value="SmpB"/>
    <property type="match status" value="1"/>
</dbReference>
<evidence type="ECO:0000256" key="4">
    <source>
        <dbReference type="SAM" id="MobiDB-lite"/>
    </source>
</evidence>
<dbReference type="CDD" id="cd09294">
    <property type="entry name" value="SmpB"/>
    <property type="match status" value="1"/>
</dbReference>
<dbReference type="InterPro" id="IPR000037">
    <property type="entry name" value="SsrA-bd_prot"/>
</dbReference>
<feature type="compositionally biased region" description="Basic and acidic residues" evidence="4">
    <location>
        <begin position="134"/>
        <end position="147"/>
    </location>
</feature>
<dbReference type="SUPFAM" id="SSF74982">
    <property type="entry name" value="Small protein B (SmpB)"/>
    <property type="match status" value="1"/>
</dbReference>
<name>A0A2T0YY49_9ACTN</name>
<gene>
    <name evidence="3" type="primary">smpB</name>
    <name evidence="5" type="ORF">CLV47_1366</name>
</gene>
<evidence type="ECO:0000256" key="1">
    <source>
        <dbReference type="ARBA" id="ARBA00022490"/>
    </source>
</evidence>
<keyword evidence="6" id="KW-1185">Reference proteome</keyword>
<accession>A0A2T0YY49</accession>
<dbReference type="NCBIfam" id="NF003843">
    <property type="entry name" value="PRK05422.1"/>
    <property type="match status" value="1"/>
</dbReference>
<evidence type="ECO:0000256" key="2">
    <source>
        <dbReference type="ARBA" id="ARBA00022884"/>
    </source>
</evidence>
<organism evidence="5 6">
    <name type="scientific">Antricoccus suffuscus</name>
    <dbReference type="NCBI Taxonomy" id="1629062"/>
    <lineage>
        <taxon>Bacteria</taxon>
        <taxon>Bacillati</taxon>
        <taxon>Actinomycetota</taxon>
        <taxon>Actinomycetes</taxon>
        <taxon>Geodermatophilales</taxon>
        <taxon>Antricoccaceae</taxon>
        <taxon>Antricoccus</taxon>
    </lineage>
</organism>
<dbReference type="OrthoDB" id="9805462at2"/>
<dbReference type="GO" id="GO:0070929">
    <property type="term" value="P:trans-translation"/>
    <property type="evidence" value="ECO:0007669"/>
    <property type="project" value="UniProtKB-UniRule"/>
</dbReference>
<sequence>MPKETGHKLIASNRKARHNYAILDTYEAGLALRGTEVKTLREGKANMADSFGIVDRGEIFLHHVHIPEYTQGSWTNHEPRRVRKMLLHAREITKIEDQLKESGLAIVPLSMYFKDGKVKVEIGIGRGKKLYDKRQDMAKRDADREIQRALGRRNKGMS</sequence>